<organism evidence="1 2">
    <name type="scientific">Sphagnum troendelagicum</name>
    <dbReference type="NCBI Taxonomy" id="128251"/>
    <lineage>
        <taxon>Eukaryota</taxon>
        <taxon>Viridiplantae</taxon>
        <taxon>Streptophyta</taxon>
        <taxon>Embryophyta</taxon>
        <taxon>Bryophyta</taxon>
        <taxon>Sphagnophytina</taxon>
        <taxon>Sphagnopsida</taxon>
        <taxon>Sphagnales</taxon>
        <taxon>Sphagnaceae</taxon>
        <taxon>Sphagnum</taxon>
    </lineage>
</organism>
<dbReference type="EMBL" id="OZ019894">
    <property type="protein sequence ID" value="CAK9215865.1"/>
    <property type="molecule type" value="Genomic_DNA"/>
</dbReference>
<name>A0ABP0U999_9BRYO</name>
<sequence>MPMYLLCNGKRSAIKPYTPPRQVAVSGSGVLARPTSSLQQMVPAGNNLQKATALKHPAGMSSWDVQQGLTSARDLQVPSSSIVQYFQVPSPSTV</sequence>
<reference evidence="1" key="1">
    <citation type="submission" date="2024-02" db="EMBL/GenBank/DDBJ databases">
        <authorList>
            <consortium name="ELIXIR-Norway"/>
            <consortium name="Elixir Norway"/>
        </authorList>
    </citation>
    <scope>NUCLEOTIDE SEQUENCE</scope>
</reference>
<gene>
    <name evidence="1" type="ORF">CSSPTR1EN2_LOCUS13014</name>
</gene>
<accession>A0ABP0U999</accession>
<protein>
    <submittedName>
        <fullName evidence="1">Uncharacterized protein</fullName>
    </submittedName>
</protein>
<dbReference type="Proteomes" id="UP001497512">
    <property type="component" value="Chromosome 2"/>
</dbReference>
<keyword evidence="2" id="KW-1185">Reference proteome</keyword>
<proteinExistence type="predicted"/>
<evidence type="ECO:0000313" key="1">
    <source>
        <dbReference type="EMBL" id="CAK9215865.1"/>
    </source>
</evidence>
<evidence type="ECO:0000313" key="2">
    <source>
        <dbReference type="Proteomes" id="UP001497512"/>
    </source>
</evidence>